<dbReference type="Proteomes" id="UP001164737">
    <property type="component" value="Chromosome"/>
</dbReference>
<accession>A0AA47EUV5</accession>
<feature type="chain" id="PRO_5041352950" evidence="1">
    <location>
        <begin position="21"/>
        <end position="283"/>
    </location>
</feature>
<feature type="signal peptide" evidence="1">
    <location>
        <begin position="1"/>
        <end position="20"/>
    </location>
</feature>
<protein>
    <submittedName>
        <fullName evidence="2">Uncharacterized protein</fullName>
    </submittedName>
</protein>
<evidence type="ECO:0000313" key="3">
    <source>
        <dbReference type="Proteomes" id="UP001164737"/>
    </source>
</evidence>
<dbReference type="RefSeq" id="WP_268213590.1">
    <property type="nucleotide sequence ID" value="NZ_CP107241.1"/>
</dbReference>
<evidence type="ECO:0000256" key="1">
    <source>
        <dbReference type="SAM" id="SignalP"/>
    </source>
</evidence>
<dbReference type="EMBL" id="CP107241">
    <property type="protein sequence ID" value="WAH64560.1"/>
    <property type="molecule type" value="Genomic_DNA"/>
</dbReference>
<organism evidence="2 3">
    <name type="scientific">Xanthomonas hortorum</name>
    <dbReference type="NCBI Taxonomy" id="56454"/>
    <lineage>
        <taxon>Bacteria</taxon>
        <taxon>Pseudomonadati</taxon>
        <taxon>Pseudomonadota</taxon>
        <taxon>Gammaproteobacteria</taxon>
        <taxon>Lysobacterales</taxon>
        <taxon>Lysobacteraceae</taxon>
        <taxon>Xanthomonas</taxon>
    </lineage>
</organism>
<keyword evidence="1" id="KW-0732">Signal</keyword>
<evidence type="ECO:0000313" key="2">
    <source>
        <dbReference type="EMBL" id="WAH64560.1"/>
    </source>
</evidence>
<sequence>MRFGTSLFLSCLFIASPAMAVTKTCDGCTEAEMRSMIWNILILESGNYRNARQPAYVANPQSKSVLKGIYSWNYEADGETIVQNVSSGTVEPQIFGFVSTLANAYGERILTSSSVGLADSNRPTSIYDVIDNPSREQQVVSAIENSKADFFQRAGDAAKVLNPLPLLPGFNPGGVSLTVKFVFDDKSTATYTFDSQTKSWNRVKDSQRDSSGNIVPTKKSEFSGGEGSIRTYDFTNSQENMDKFYNWAIRNGISFSQPTGSGTRTGVTCISTKDGVICHIVAY</sequence>
<proteinExistence type="predicted"/>
<dbReference type="AlphaFoldDB" id="A0AA47EUV5"/>
<name>A0AA47EUV5_9XANT</name>
<reference evidence="2" key="1">
    <citation type="submission" date="2022-10" db="EMBL/GenBank/DDBJ databases">
        <title>Complete genome sequence resource for Xanthomonas hortorum isolated from Greek Oregano.</title>
        <authorList>
            <person name="Gonzalez-Tobon J."/>
            <person name="Helmann T.C."/>
            <person name="Daughtrey M."/>
            <person name="Stodghill P.V."/>
            <person name="Filiatrault M.J."/>
        </authorList>
    </citation>
    <scope>NUCLEOTIDE SEQUENCE</scope>
    <source>
        <strain evidence="2">Oregano 108</strain>
    </source>
</reference>
<gene>
    <name evidence="2" type="ORF">OEG85_00720</name>
</gene>